<gene>
    <name evidence="1" type="ordered locus">Hbal_0567</name>
</gene>
<dbReference type="AlphaFoldDB" id="C6XNL6"/>
<evidence type="ECO:0000313" key="2">
    <source>
        <dbReference type="Proteomes" id="UP000002745"/>
    </source>
</evidence>
<protein>
    <submittedName>
        <fullName evidence="1">Uncharacterized protein</fullName>
    </submittedName>
</protein>
<dbReference type="EMBL" id="CP001678">
    <property type="protein sequence ID" value="ACT58269.1"/>
    <property type="molecule type" value="Genomic_DNA"/>
</dbReference>
<organism evidence="1 2">
    <name type="scientific">Hirschia baltica (strain ATCC 49814 / DSM 5838 / IFAM 1418)</name>
    <dbReference type="NCBI Taxonomy" id="582402"/>
    <lineage>
        <taxon>Bacteria</taxon>
        <taxon>Pseudomonadati</taxon>
        <taxon>Pseudomonadota</taxon>
        <taxon>Alphaproteobacteria</taxon>
        <taxon>Hyphomonadales</taxon>
        <taxon>Hyphomonadaceae</taxon>
        <taxon>Hirschia</taxon>
    </lineage>
</organism>
<dbReference type="eggNOG" id="ENOG502ZA1X">
    <property type="taxonomic scope" value="Bacteria"/>
</dbReference>
<accession>C6XNL6</accession>
<name>C6XNL6_HIRBI</name>
<dbReference type="HOGENOM" id="CLU_1127857_0_0_5"/>
<dbReference type="RefSeq" id="WP_015826419.1">
    <property type="nucleotide sequence ID" value="NC_012982.1"/>
</dbReference>
<reference evidence="2" key="1">
    <citation type="journal article" date="2011" name="J. Bacteriol.">
        <title>Genome sequences of eight morphologically diverse alphaproteobacteria.</title>
        <authorList>
            <consortium name="US DOE Joint Genome Institute"/>
            <person name="Brown P.J."/>
            <person name="Kysela D.T."/>
            <person name="Buechlein A."/>
            <person name="Hemmerich C."/>
            <person name="Brun Y.V."/>
        </authorList>
    </citation>
    <scope>NUCLEOTIDE SEQUENCE [LARGE SCALE GENOMIC DNA]</scope>
    <source>
        <strain evidence="2">ATCC 49814 / DSM 5838 / IFAM 1418</strain>
    </source>
</reference>
<dbReference type="STRING" id="582402.Hbal_0567"/>
<proteinExistence type="predicted"/>
<dbReference type="Proteomes" id="UP000002745">
    <property type="component" value="Chromosome"/>
</dbReference>
<keyword evidence="2" id="KW-1185">Reference proteome</keyword>
<sequence length="246" mass="29146">MREDMFKVIVTRPRWGHRHAPRSKMRYDKCPDRQHVTGRRMMQEAGHAKHLNENLAPLKRFLHKQKGRKWDDVFSEICQHLDTGSTVKMHVREHLQDFIYYNTKSKPDGSIFGTSRWGGYSQPTDWYAELYVDPKDGIIKETRKLCKKLNVPFSRDRFKYYWQSDAPPEGIKHLQGLIWHVRISGIWYEIELSKPPLNERGFAIDISTLYANLKSKNKQTEDGIKIRRKHQFSKKELKALNLSNSH</sequence>
<evidence type="ECO:0000313" key="1">
    <source>
        <dbReference type="EMBL" id="ACT58269.1"/>
    </source>
</evidence>
<dbReference type="OrthoDB" id="450143at2"/>
<dbReference type="KEGG" id="hba:Hbal_0567"/>